<proteinExistence type="inferred from homology"/>
<dbReference type="AlphaFoldDB" id="A0A239KNM5"/>
<evidence type="ECO:0000256" key="7">
    <source>
        <dbReference type="ARBA" id="ARBA00022989"/>
    </source>
</evidence>
<dbReference type="RefSeq" id="WP_089400988.1">
    <property type="nucleotide sequence ID" value="NZ_FZOT01000016.1"/>
</dbReference>
<evidence type="ECO:0000256" key="8">
    <source>
        <dbReference type="ARBA" id="ARBA00023136"/>
    </source>
</evidence>
<evidence type="ECO:0000256" key="10">
    <source>
        <dbReference type="ARBA" id="ARBA00030775"/>
    </source>
</evidence>
<dbReference type="InterPro" id="IPR045584">
    <property type="entry name" value="Pilin-like"/>
</dbReference>
<dbReference type="Gene3D" id="3.55.40.10">
    <property type="entry name" value="minor pseudopilin epsh domain"/>
    <property type="match status" value="1"/>
</dbReference>
<evidence type="ECO:0000256" key="9">
    <source>
        <dbReference type="ARBA" id="ARBA00025772"/>
    </source>
</evidence>
<evidence type="ECO:0000259" key="11">
    <source>
        <dbReference type="Pfam" id="PF12019"/>
    </source>
</evidence>
<dbReference type="OrthoDB" id="5956286at2"/>
<keyword evidence="4" id="KW-0488">Methylation</keyword>
<dbReference type="GO" id="GO:0015628">
    <property type="term" value="P:protein secretion by the type II secretion system"/>
    <property type="evidence" value="ECO:0007669"/>
    <property type="project" value="InterPro"/>
</dbReference>
<gene>
    <name evidence="12" type="ORF">SAMN06265795_116117</name>
</gene>
<dbReference type="GO" id="GO:0015627">
    <property type="term" value="C:type II protein secretion system complex"/>
    <property type="evidence" value="ECO:0007669"/>
    <property type="project" value="InterPro"/>
</dbReference>
<evidence type="ECO:0000313" key="12">
    <source>
        <dbReference type="EMBL" id="SNT19630.1"/>
    </source>
</evidence>
<organism evidence="12 13">
    <name type="scientific">Noviherbaspirillum humi</name>
    <dbReference type="NCBI Taxonomy" id="1688639"/>
    <lineage>
        <taxon>Bacteria</taxon>
        <taxon>Pseudomonadati</taxon>
        <taxon>Pseudomonadota</taxon>
        <taxon>Betaproteobacteria</taxon>
        <taxon>Burkholderiales</taxon>
        <taxon>Oxalobacteraceae</taxon>
        <taxon>Noviherbaspirillum</taxon>
    </lineage>
</organism>
<name>A0A239KNM5_9BURK</name>
<evidence type="ECO:0000256" key="6">
    <source>
        <dbReference type="ARBA" id="ARBA00022692"/>
    </source>
</evidence>
<reference evidence="12 13" key="1">
    <citation type="submission" date="2017-06" db="EMBL/GenBank/DDBJ databases">
        <authorList>
            <person name="Kim H.J."/>
            <person name="Triplett B.A."/>
        </authorList>
    </citation>
    <scope>NUCLEOTIDE SEQUENCE [LARGE SCALE GENOMIC DNA]</scope>
    <source>
        <strain evidence="12 13">U15</strain>
    </source>
</reference>
<dbReference type="Pfam" id="PF12019">
    <property type="entry name" value="GspH"/>
    <property type="match status" value="1"/>
</dbReference>
<protein>
    <recommendedName>
        <fullName evidence="2">Type II secretion system protein H</fullName>
    </recommendedName>
    <alternativeName>
        <fullName evidence="10">General secretion pathway protein H</fullName>
    </alternativeName>
</protein>
<sequence>MLKQSKRQLGFNLVESLVVIVILATLVGIAAPSFGSVLAGLTVRSVADSMLQGLQLARAEAIRRNERVVFVVAADSSWSISTDAGTSIQSKPARDGTLKPTLTITPNDATSATFNAYGRITANANGTGSPTQFDIAVDGTSVSRRITIASGGQLHICDPAVTTNGDPRKC</sequence>
<dbReference type="SUPFAM" id="SSF54523">
    <property type="entry name" value="Pili subunits"/>
    <property type="match status" value="1"/>
</dbReference>
<evidence type="ECO:0000313" key="13">
    <source>
        <dbReference type="Proteomes" id="UP000198284"/>
    </source>
</evidence>
<dbReference type="NCBIfam" id="TIGR02532">
    <property type="entry name" value="IV_pilin_GFxxxE"/>
    <property type="match status" value="1"/>
</dbReference>
<evidence type="ECO:0000256" key="2">
    <source>
        <dbReference type="ARBA" id="ARBA00021549"/>
    </source>
</evidence>
<keyword evidence="7" id="KW-1133">Transmembrane helix</keyword>
<keyword evidence="8" id="KW-0472">Membrane</keyword>
<comment type="similarity">
    <text evidence="9">Belongs to the GSP H family.</text>
</comment>
<dbReference type="GO" id="GO:0005886">
    <property type="term" value="C:plasma membrane"/>
    <property type="evidence" value="ECO:0007669"/>
    <property type="project" value="UniProtKB-SubCell"/>
</dbReference>
<evidence type="ECO:0000256" key="4">
    <source>
        <dbReference type="ARBA" id="ARBA00022481"/>
    </source>
</evidence>
<accession>A0A239KNM5</accession>
<dbReference type="InterPro" id="IPR022346">
    <property type="entry name" value="T2SS_GspH"/>
</dbReference>
<feature type="domain" description="General secretion pathway GspH" evidence="11">
    <location>
        <begin position="47"/>
        <end position="152"/>
    </location>
</feature>
<comment type="subcellular location">
    <subcellularLocation>
        <location evidence="1">Cell inner membrane</location>
        <topology evidence="1">Single-pass membrane protein</topology>
    </subcellularLocation>
</comment>
<dbReference type="EMBL" id="FZOT01000016">
    <property type="protein sequence ID" value="SNT19630.1"/>
    <property type="molecule type" value="Genomic_DNA"/>
</dbReference>
<keyword evidence="6" id="KW-0812">Transmembrane</keyword>
<evidence type="ECO:0000256" key="1">
    <source>
        <dbReference type="ARBA" id="ARBA00004377"/>
    </source>
</evidence>
<keyword evidence="13" id="KW-1185">Reference proteome</keyword>
<dbReference type="Proteomes" id="UP000198284">
    <property type="component" value="Unassembled WGS sequence"/>
</dbReference>
<keyword evidence="5" id="KW-0997">Cell inner membrane</keyword>
<evidence type="ECO:0000256" key="3">
    <source>
        <dbReference type="ARBA" id="ARBA00022475"/>
    </source>
</evidence>
<dbReference type="InterPro" id="IPR012902">
    <property type="entry name" value="N_methyl_site"/>
</dbReference>
<keyword evidence="3" id="KW-1003">Cell membrane</keyword>
<evidence type="ECO:0000256" key="5">
    <source>
        <dbReference type="ARBA" id="ARBA00022519"/>
    </source>
</evidence>